<dbReference type="GO" id="GO:0071539">
    <property type="term" value="P:protein localization to centrosome"/>
    <property type="evidence" value="ECO:0007669"/>
    <property type="project" value="TreeGrafter"/>
</dbReference>
<dbReference type="CDD" id="cd00030">
    <property type="entry name" value="C2"/>
    <property type="match status" value="1"/>
</dbReference>
<dbReference type="InterPro" id="IPR057537">
    <property type="entry name" value="C2_C2CD3_N"/>
</dbReference>
<evidence type="ECO:0000313" key="4">
    <source>
        <dbReference type="Proteomes" id="UP001474421"/>
    </source>
</evidence>
<sequence length="2320" mass="254078">MKQKKSKGGPGRAAAGRRRTALSDVSPSTSLPPLVEGALRCFLKLTVSKILWMVAKPPASSLVRVRWWGETSNGTVFVPQDVSQPEQKILNTTTCYPVRCGPKQFASYLADMGALLLEVMTKSDHLPIGRVQIKGLAQLSPSHPISGFFTIVSPSSEKMGELQISLHLEPLSDVYESSHMVPSTHANKDAADFSHSLAPSQIHRPGGTHLHGRESIGSSRASTPRGKDHLYFQENLENIPRSITGSPHHPNCVLNAKDPKPQRVFLDSSDPEAQMKSGKESAAPVRVLPCNSPATKDLLADLLDRGNRLRNAMAVSAMTATPDPVIELYEARPSVKQDPSRQAGKTLKNPGLMCEDPLQPLRECSEFDLDAEKKAIELLLGSSDLSPDHLADVAGSPPGSLSPASHLYDSELNDPHYDQSLLENLFYTAQKSDGSFSDLFSDEEEEAVSSGKLSRPQDTKLQTSPKSFESSPRRRKGKALQTRASRSPAQPAPHPSFSESTDEIQAVSLSLDRLALLGRIRLARVVIDSFRGVPPEDSTPSTPNPKSPRGKPPRPALAKRRTLFVEYHFPVGTSKNGIGQTAVTTEIVRVASSRFSADGVKFQQRHVFPVHFSGSMITHWWKSPLEFNLFLKKGTQRKPALIGTAAFPLRDVLRSEDLFVSRELPVKENGVPGQLGPLQVSVELVAANKDVSNIKASSASPRAPVGSVRSHGAILQEAESSPSSYTRSPQRIRQVPARSEDPLPAASPRSPKDVGRQPVPPPVSRNLLTQISPSEEEGALLHVLLMVSEGQISLPPNGGLDLACNLYLICKLFSTEEATRSAVVWGTPRPTFHFSQITPVALTSKHLERLKNNVMVIEVWNKVLSPGGDRLLGLAKLPLHQFYVSFRDTKVSSLLLQAQYPVLAVDGSVDVVDVFSGQKNGTLKATLAMGSSDQVLALQRIKKEEGPASPAVPRPPHALDPFPAAPPKLPSGGKEGLVEHTFEVHIEGVQGLTPLQSTVWGEADCYVQYHFPAQDSRCDTLREAELSGKGLELKAFRTSTTLCVPDPAFHDEHHHTLLVPADVPVQRLLLGAFSAQSLAGEGGGIHFEIWCRYYYPNVRDQMVARASLPLSRLCAMVTMQHRQEVGVQTFRLPVMPRIGSSGEVHPRSSGLLQVSVKYRQALKINESLLEAQTVSLSVQIHAAAGLQAAARAVAEKYPSFQYSAEIGLNTYVSIYLPFLPEAEQRRTRTVARSFCPTFGHHVELPCRLVVQRSSGEACCLGELLQRSEMVFQLYHQPLNPAPRETQTLKDCLLGTVCVPARDLLIRRSGLRGWYPVILPEDLSASQCASVMQSVVGGLDLSVAFVHPGDRERVLETANLLGWNWKESYSDDLPEDSESDGHSPSTPVRVTVSTPRLWLPLQSMLLAGQTHLNKSVYCYLRYKLYDQEAAWTSLRRPKTTEGEKHVTVTFKNPNHMELRSSPALFWYFREEKLELQVWRAYGKDGDTERPRDTDRLIGSAYVDLASLADRPRKKRTVSGVFPLFRRNAANLGGAGLRVHIAVTPAGSSGGPGNSEDDRDSSNSNSVEEKKAAEQQLEVRTEANPPVDELPQEKPPVSDLENTFAASVLVERAMHLSLKGSPLAERGVTSPSSYVSFVATDADNPFTTATVENTDSPVWDFHQQTRLSKELLLDSQKTLVFKVWHKADVERVMGFASVDLSPLLCGFQHICGWYNVTDLSGQCRGQVKVAVCPLENIAHLKEERQAKSCQLDGPVPNRSWNRNVLEMPTLRPFASQAKDPYPPFSSSFSTRGTLRFPGSPWKKSPEASGPVRTGSRYKEHVQNVRRFHTSLQQAEENTDHLGRLDSLSGPSQTSLFRALRKNLNELDEIQRYFSEKLTRPFTDLNAPGSTMDGLDIQRAFSKGLDPEGDHLQKKPTHLVSKVSSQNVHLWPKRRSPPEESSLAHGDVDGFSSAEQALLEQRNGVTRTELLQALPSDEFLSVGIGEEALLTLPKSPSAEDMLYEFFDPAHSRGVFPSCPSDPAQSHSEEEYEEAVVEPRTLNEITTVTDRTSPWSSFVSETEQEPVPEANVTRDGGSLAKESALRSSSLSNGIHDDPLSGSSLAGSGKSPFREEDGDGVEEGQNLDAGEDESSERAEPGEIRTFGQGRPPKVPEAGLEDASSTQQGGDFVRPPTAAPEAGEGTENRQRDPQQEEGSHGKGGEGLQPCPASQEIVQQAEASSGEDDEDLPEEFSAPTLALSEPIMVPNFFLPPQHLEVSMRLLSASSNSPLAAANKTGEDPSQSPGTSDRRPVQPRPRPMPLPLPEEETKRIARIFSMHFSKKA</sequence>
<dbReference type="PROSITE" id="PS50004">
    <property type="entry name" value="C2"/>
    <property type="match status" value="4"/>
</dbReference>
<dbReference type="PANTHER" id="PTHR21254:SF1">
    <property type="entry name" value="C2 DOMAIN-CONTAINING PROTEIN 3"/>
    <property type="match status" value="1"/>
</dbReference>
<dbReference type="Gene3D" id="2.60.40.150">
    <property type="entry name" value="C2 domain"/>
    <property type="match status" value="2"/>
</dbReference>
<feature type="domain" description="C2" evidence="2">
    <location>
        <begin position="1589"/>
        <end position="1712"/>
    </location>
</feature>
<feature type="region of interest" description="Disordered" evidence="1">
    <location>
        <begin position="1787"/>
        <end position="1814"/>
    </location>
</feature>
<feature type="domain" description="C2" evidence="2">
    <location>
        <begin position="963"/>
        <end position="1125"/>
    </location>
</feature>
<proteinExistence type="predicted"/>
<feature type="compositionally biased region" description="Polar residues" evidence="1">
    <location>
        <begin position="718"/>
        <end position="731"/>
    </location>
</feature>
<gene>
    <name evidence="3" type="ORF">NXF25_011000</name>
</gene>
<dbReference type="Pfam" id="PF25339">
    <property type="entry name" value="C2_C2CD3_N"/>
    <property type="match status" value="1"/>
</dbReference>
<evidence type="ECO:0000259" key="2">
    <source>
        <dbReference type="PROSITE" id="PS50004"/>
    </source>
</evidence>
<feature type="compositionally biased region" description="Pro residues" evidence="1">
    <location>
        <begin position="950"/>
        <end position="969"/>
    </location>
</feature>
<dbReference type="GO" id="GO:0034451">
    <property type="term" value="C:centriolar satellite"/>
    <property type="evidence" value="ECO:0007669"/>
    <property type="project" value="TreeGrafter"/>
</dbReference>
<feature type="region of interest" description="Disordered" evidence="1">
    <location>
        <begin position="531"/>
        <end position="555"/>
    </location>
</feature>
<feature type="region of interest" description="Disordered" evidence="1">
    <location>
        <begin position="2042"/>
        <end position="2232"/>
    </location>
</feature>
<evidence type="ECO:0000256" key="1">
    <source>
        <dbReference type="SAM" id="MobiDB-lite"/>
    </source>
</evidence>
<dbReference type="SUPFAM" id="SSF49562">
    <property type="entry name" value="C2 domain (Calcium/lipid-binding domain, CaLB)"/>
    <property type="match status" value="3"/>
</dbReference>
<feature type="compositionally biased region" description="Pro residues" evidence="1">
    <location>
        <begin position="2290"/>
        <end position="2300"/>
    </location>
</feature>
<feature type="region of interest" description="Disordered" evidence="1">
    <location>
        <begin position="716"/>
        <end position="767"/>
    </location>
</feature>
<feature type="region of interest" description="Disordered" evidence="1">
    <location>
        <begin position="944"/>
        <end position="972"/>
    </location>
</feature>
<feature type="region of interest" description="Disordered" evidence="1">
    <location>
        <begin position="2264"/>
        <end position="2305"/>
    </location>
</feature>
<feature type="compositionally biased region" description="Low complexity" evidence="1">
    <location>
        <begin position="2095"/>
        <end position="2106"/>
    </location>
</feature>
<dbReference type="GO" id="GO:0060271">
    <property type="term" value="P:cilium assembly"/>
    <property type="evidence" value="ECO:0007669"/>
    <property type="project" value="TreeGrafter"/>
</dbReference>
<feature type="compositionally biased region" description="Polar residues" evidence="1">
    <location>
        <begin position="2042"/>
        <end position="2057"/>
    </location>
</feature>
<dbReference type="Pfam" id="PF00168">
    <property type="entry name" value="C2"/>
    <property type="match status" value="3"/>
</dbReference>
<protein>
    <submittedName>
        <fullName evidence="3">C2 domain-containing protein 3</fullName>
    </submittedName>
</protein>
<feature type="region of interest" description="Disordered" evidence="1">
    <location>
        <begin position="1541"/>
        <end position="1596"/>
    </location>
</feature>
<dbReference type="GO" id="GO:0005814">
    <property type="term" value="C:centriole"/>
    <property type="evidence" value="ECO:0007669"/>
    <property type="project" value="TreeGrafter"/>
</dbReference>
<feature type="region of interest" description="Disordered" evidence="1">
    <location>
        <begin position="1923"/>
        <end position="1944"/>
    </location>
</feature>
<name>A0AAW1BKB0_CROAD</name>
<dbReference type="InterPro" id="IPR000008">
    <property type="entry name" value="C2_dom"/>
</dbReference>
<feature type="region of interest" description="Disordered" evidence="1">
    <location>
        <begin position="1"/>
        <end position="29"/>
    </location>
</feature>
<feature type="compositionally biased region" description="Polar residues" evidence="1">
    <location>
        <begin position="459"/>
        <end position="470"/>
    </location>
</feature>
<feature type="region of interest" description="Disordered" evidence="1">
    <location>
        <begin position="2015"/>
        <end position="2034"/>
    </location>
</feature>
<dbReference type="SMART" id="SM00239">
    <property type="entry name" value="C2"/>
    <property type="match status" value="4"/>
</dbReference>
<feature type="compositionally biased region" description="Low complexity" evidence="1">
    <location>
        <begin position="394"/>
        <end position="405"/>
    </location>
</feature>
<dbReference type="Proteomes" id="UP001474421">
    <property type="component" value="Unassembled WGS sequence"/>
</dbReference>
<feature type="region of interest" description="Disordered" evidence="1">
    <location>
        <begin position="441"/>
        <end position="501"/>
    </location>
</feature>
<feature type="compositionally biased region" description="Basic and acidic residues" evidence="1">
    <location>
        <begin position="2180"/>
        <end position="2197"/>
    </location>
</feature>
<organism evidence="3 4">
    <name type="scientific">Crotalus adamanteus</name>
    <name type="common">Eastern diamondback rattlesnake</name>
    <dbReference type="NCBI Taxonomy" id="8729"/>
    <lineage>
        <taxon>Eukaryota</taxon>
        <taxon>Metazoa</taxon>
        <taxon>Chordata</taxon>
        <taxon>Craniata</taxon>
        <taxon>Vertebrata</taxon>
        <taxon>Euteleostomi</taxon>
        <taxon>Lepidosauria</taxon>
        <taxon>Squamata</taxon>
        <taxon>Bifurcata</taxon>
        <taxon>Unidentata</taxon>
        <taxon>Episquamata</taxon>
        <taxon>Toxicofera</taxon>
        <taxon>Serpentes</taxon>
        <taxon>Colubroidea</taxon>
        <taxon>Viperidae</taxon>
        <taxon>Crotalinae</taxon>
        <taxon>Crotalus</taxon>
    </lineage>
</organism>
<reference evidence="3 4" key="1">
    <citation type="journal article" date="2024" name="Proc. Natl. Acad. Sci. U.S.A.">
        <title>The genetic regulatory architecture and epigenomic basis for age-related changes in rattlesnake venom.</title>
        <authorList>
            <person name="Hogan M.P."/>
            <person name="Holding M.L."/>
            <person name="Nystrom G.S."/>
            <person name="Colston T.J."/>
            <person name="Bartlett D.A."/>
            <person name="Mason A.J."/>
            <person name="Ellsworth S.A."/>
            <person name="Rautsaw R.M."/>
            <person name="Lawrence K.C."/>
            <person name="Strickland J.L."/>
            <person name="He B."/>
            <person name="Fraser P."/>
            <person name="Margres M.J."/>
            <person name="Gilbert D.M."/>
            <person name="Gibbs H.L."/>
            <person name="Parkinson C.L."/>
            <person name="Rokyta D.R."/>
        </authorList>
    </citation>
    <scope>NUCLEOTIDE SEQUENCE [LARGE SCALE GENOMIC DNA]</scope>
    <source>
        <strain evidence="3">DRR0105</strain>
    </source>
</reference>
<feature type="region of interest" description="Disordered" evidence="1">
    <location>
        <begin position="198"/>
        <end position="226"/>
    </location>
</feature>
<feature type="region of interest" description="Disordered" evidence="1">
    <location>
        <begin position="389"/>
        <end position="412"/>
    </location>
</feature>
<accession>A0AAW1BKB0</accession>
<dbReference type="PANTHER" id="PTHR21254">
    <property type="entry name" value="C2 DOMAIN-CONTAINING PROTEIN 3"/>
    <property type="match status" value="1"/>
</dbReference>
<comment type="caution">
    <text evidence="3">The sequence shown here is derived from an EMBL/GenBank/DDBJ whole genome shotgun (WGS) entry which is preliminary data.</text>
</comment>
<evidence type="ECO:0000313" key="3">
    <source>
        <dbReference type="EMBL" id="KAK9402644.1"/>
    </source>
</evidence>
<feature type="compositionally biased region" description="Basic and acidic residues" evidence="1">
    <location>
        <begin position="1565"/>
        <end position="1579"/>
    </location>
</feature>
<dbReference type="EMBL" id="JAOTOJ010000004">
    <property type="protein sequence ID" value="KAK9402644.1"/>
    <property type="molecule type" value="Genomic_DNA"/>
</dbReference>
<dbReference type="InterPro" id="IPR035892">
    <property type="entry name" value="C2_domain_sf"/>
</dbReference>
<keyword evidence="4" id="KW-1185">Reference proteome</keyword>
<feature type="domain" description="C2" evidence="2">
    <location>
        <begin position="1148"/>
        <end position="1314"/>
    </location>
</feature>
<dbReference type="GO" id="GO:0061511">
    <property type="term" value="P:centriole elongation"/>
    <property type="evidence" value="ECO:0007669"/>
    <property type="project" value="TreeGrafter"/>
</dbReference>
<feature type="domain" description="C2" evidence="2">
    <location>
        <begin position="765"/>
        <end position="893"/>
    </location>
</feature>
<feature type="compositionally biased region" description="Acidic residues" evidence="1">
    <location>
        <begin position="2218"/>
        <end position="2227"/>
    </location>
</feature>